<dbReference type="OrthoDB" id="9935808at2"/>
<keyword evidence="2" id="KW-1185">Reference proteome</keyword>
<dbReference type="RefSeq" id="WP_009838589.1">
    <property type="nucleotide sequence ID" value="NZ_AAOH01000006.1"/>
</dbReference>
<organism evidence="1 2">
    <name type="scientific">Pseudoalteromonas tunicata D2</name>
    <dbReference type="NCBI Taxonomy" id="87626"/>
    <lineage>
        <taxon>Bacteria</taxon>
        <taxon>Pseudomonadati</taxon>
        <taxon>Pseudomonadota</taxon>
        <taxon>Gammaproteobacteria</taxon>
        <taxon>Alteromonadales</taxon>
        <taxon>Pseudoalteromonadaceae</taxon>
        <taxon>Pseudoalteromonas</taxon>
    </lineage>
</organism>
<dbReference type="HOGENOM" id="CLU_1785282_0_0_6"/>
<evidence type="ECO:0000313" key="1">
    <source>
        <dbReference type="EMBL" id="EAR27327.1"/>
    </source>
</evidence>
<dbReference type="EMBL" id="AAOH01000006">
    <property type="protein sequence ID" value="EAR27327.1"/>
    <property type="molecule type" value="Genomic_DNA"/>
</dbReference>
<dbReference type="STRING" id="87626.PTD2_14847"/>
<accession>A4CCN4</accession>
<dbReference type="AlphaFoldDB" id="A4CCN4"/>
<sequence>MLNIYVSISGSLEQQHCYSVARNEHYRIKSANNNNYLPIPEKVKTSFHHQFEQVGSKDKQQKRKHALKQIISEVYASACGVINVEATEKLFISFSNVTMNFYVTPKTKALFFNWFQDVRRDKNAKSRWYVLSALVYYAWLAAEQS</sequence>
<comment type="caution">
    <text evidence="1">The sequence shown here is derived from an EMBL/GenBank/DDBJ whole genome shotgun (WGS) entry which is preliminary data.</text>
</comment>
<proteinExistence type="predicted"/>
<dbReference type="Proteomes" id="UP000006201">
    <property type="component" value="Unassembled WGS sequence"/>
</dbReference>
<name>A4CCN4_9GAMM</name>
<evidence type="ECO:0000313" key="2">
    <source>
        <dbReference type="Proteomes" id="UP000006201"/>
    </source>
</evidence>
<reference evidence="1 2" key="1">
    <citation type="submission" date="2006-02" db="EMBL/GenBank/DDBJ databases">
        <authorList>
            <person name="Moran M.A."/>
            <person name="Kjelleberg S."/>
            <person name="Egan S."/>
            <person name="Saunders N."/>
            <person name="Thomas T."/>
            <person name="Ferriera S."/>
            <person name="Johnson J."/>
            <person name="Kravitz S."/>
            <person name="Halpern A."/>
            <person name="Remington K."/>
            <person name="Beeson K."/>
            <person name="Tran B."/>
            <person name="Rogers Y.-H."/>
            <person name="Friedman R."/>
            <person name="Venter J.C."/>
        </authorList>
    </citation>
    <scope>NUCLEOTIDE SEQUENCE [LARGE SCALE GENOMIC DNA]</scope>
    <source>
        <strain evidence="1 2">D2</strain>
    </source>
</reference>
<gene>
    <name evidence="1" type="ORF">PTD2_14847</name>
</gene>
<protein>
    <submittedName>
        <fullName evidence="1">Uncharacterized protein</fullName>
    </submittedName>
</protein>